<keyword evidence="5 10" id="KW-0276">Fatty acid metabolism</keyword>
<dbReference type="Pfam" id="PF01151">
    <property type="entry name" value="ELO"/>
    <property type="match status" value="1"/>
</dbReference>
<keyword evidence="3 10" id="KW-0808">Transferase</keyword>
<proteinExistence type="inferred from homology"/>
<feature type="transmembrane region" description="Helical" evidence="10">
    <location>
        <begin position="238"/>
        <end position="257"/>
    </location>
</feature>
<feature type="transmembrane region" description="Helical" evidence="10">
    <location>
        <begin position="167"/>
        <end position="188"/>
    </location>
</feature>
<organism evidence="11 12">
    <name type="scientific">Orchesella dallaii</name>
    <dbReference type="NCBI Taxonomy" id="48710"/>
    <lineage>
        <taxon>Eukaryota</taxon>
        <taxon>Metazoa</taxon>
        <taxon>Ecdysozoa</taxon>
        <taxon>Arthropoda</taxon>
        <taxon>Hexapoda</taxon>
        <taxon>Collembola</taxon>
        <taxon>Entomobryomorpha</taxon>
        <taxon>Entomobryoidea</taxon>
        <taxon>Orchesellidae</taxon>
        <taxon>Orchesellinae</taxon>
        <taxon>Orchesella</taxon>
    </lineage>
</organism>
<reference evidence="11 12" key="1">
    <citation type="submission" date="2024-08" db="EMBL/GenBank/DDBJ databases">
        <authorList>
            <person name="Cucini C."/>
            <person name="Frati F."/>
        </authorList>
    </citation>
    <scope>NUCLEOTIDE SEQUENCE [LARGE SCALE GENOMIC DNA]</scope>
</reference>
<evidence type="ECO:0000313" key="11">
    <source>
        <dbReference type="EMBL" id="CAL8086688.1"/>
    </source>
</evidence>
<keyword evidence="6 10" id="KW-1133">Transmembrane helix</keyword>
<keyword evidence="8 10" id="KW-0472">Membrane</keyword>
<feature type="transmembrane region" description="Helical" evidence="10">
    <location>
        <begin position="68"/>
        <end position="94"/>
    </location>
</feature>
<feature type="transmembrane region" description="Helical" evidence="10">
    <location>
        <begin position="200"/>
        <end position="226"/>
    </location>
</feature>
<gene>
    <name evidence="11" type="ORF">ODALV1_LOCUS6510</name>
</gene>
<dbReference type="EC" id="2.3.1.199" evidence="10"/>
<dbReference type="PANTHER" id="PTHR11157:SF17">
    <property type="entry name" value="ELONGATION OF VERY LONG CHAIN FATTY ACIDS PROTEIN 6"/>
    <property type="match status" value="1"/>
</dbReference>
<feature type="transmembrane region" description="Helical" evidence="10">
    <location>
        <begin position="35"/>
        <end position="56"/>
    </location>
</feature>
<feature type="transmembrane region" description="Helical" evidence="10">
    <location>
        <begin position="114"/>
        <end position="137"/>
    </location>
</feature>
<protein>
    <recommendedName>
        <fullName evidence="10">Elongation of very long chain fatty acids protein</fullName>
        <ecNumber evidence="10">2.3.1.199</ecNumber>
    </recommendedName>
    <alternativeName>
        <fullName evidence="10">Very-long-chain 3-oxoacyl-CoA synthase</fullName>
    </alternativeName>
</protein>
<sequence length="271" mass="31966">MADYYVPIKNQSYLDMYTFEEMNLPFWRQWFADNWIWSVYIGVLYVISIFSCQRFMKNREAFDLRKALAMWNFGMAAFSIFAFSRVFPEIFFLLRKPNGLHAAACKIEDHGMTMAFWALTYTLSKVLQLGDTLFIVLRKKKLILLHWYHHASVMILSWYAYQTYIPLLRFVGTMNYFVHGWMYTYYGLRALEIKVPKRVSIFVTILELMQMMAGFAVTLFCLWQYNYGDNGCLISARAITPSAAIYSTLFVLFAKHFRSTAFKQKGKLKPT</sequence>
<evidence type="ECO:0000256" key="9">
    <source>
        <dbReference type="ARBA" id="ARBA00023160"/>
    </source>
</evidence>
<evidence type="ECO:0000256" key="5">
    <source>
        <dbReference type="ARBA" id="ARBA00022832"/>
    </source>
</evidence>
<keyword evidence="4 10" id="KW-0812">Transmembrane</keyword>
<evidence type="ECO:0000256" key="10">
    <source>
        <dbReference type="RuleBase" id="RU361115"/>
    </source>
</evidence>
<dbReference type="EMBL" id="CAXLJM020000020">
    <property type="protein sequence ID" value="CAL8086688.1"/>
    <property type="molecule type" value="Genomic_DNA"/>
</dbReference>
<keyword evidence="12" id="KW-1185">Reference proteome</keyword>
<accession>A0ABP1Q2A8</accession>
<evidence type="ECO:0000313" key="12">
    <source>
        <dbReference type="Proteomes" id="UP001642540"/>
    </source>
</evidence>
<evidence type="ECO:0000256" key="7">
    <source>
        <dbReference type="ARBA" id="ARBA00023098"/>
    </source>
</evidence>
<evidence type="ECO:0000256" key="3">
    <source>
        <dbReference type="ARBA" id="ARBA00022679"/>
    </source>
</evidence>
<comment type="similarity">
    <text evidence="10">Belongs to the ELO family.</text>
</comment>
<name>A0ABP1Q2A8_9HEXA</name>
<feature type="transmembrane region" description="Helical" evidence="10">
    <location>
        <begin position="144"/>
        <end position="161"/>
    </location>
</feature>
<keyword evidence="7 10" id="KW-0443">Lipid metabolism</keyword>
<dbReference type="PANTHER" id="PTHR11157">
    <property type="entry name" value="FATTY ACID ACYL TRANSFERASE-RELATED"/>
    <property type="match status" value="1"/>
</dbReference>
<keyword evidence="9 10" id="KW-0275">Fatty acid biosynthesis</keyword>
<dbReference type="Proteomes" id="UP001642540">
    <property type="component" value="Unassembled WGS sequence"/>
</dbReference>
<evidence type="ECO:0000256" key="1">
    <source>
        <dbReference type="ARBA" id="ARBA00004141"/>
    </source>
</evidence>
<dbReference type="InterPro" id="IPR002076">
    <property type="entry name" value="ELO_fam"/>
</dbReference>
<comment type="subcellular location">
    <subcellularLocation>
        <location evidence="1">Membrane</location>
        <topology evidence="1">Multi-pass membrane protein</topology>
    </subcellularLocation>
</comment>
<keyword evidence="2 10" id="KW-0444">Lipid biosynthesis</keyword>
<evidence type="ECO:0000256" key="4">
    <source>
        <dbReference type="ARBA" id="ARBA00022692"/>
    </source>
</evidence>
<evidence type="ECO:0000256" key="8">
    <source>
        <dbReference type="ARBA" id="ARBA00023136"/>
    </source>
</evidence>
<comment type="catalytic activity">
    <reaction evidence="10">
        <text>a very-long-chain acyl-CoA + malonyl-CoA + H(+) = a very-long-chain 3-oxoacyl-CoA + CO2 + CoA</text>
        <dbReference type="Rhea" id="RHEA:32727"/>
        <dbReference type="ChEBI" id="CHEBI:15378"/>
        <dbReference type="ChEBI" id="CHEBI:16526"/>
        <dbReference type="ChEBI" id="CHEBI:57287"/>
        <dbReference type="ChEBI" id="CHEBI:57384"/>
        <dbReference type="ChEBI" id="CHEBI:90725"/>
        <dbReference type="ChEBI" id="CHEBI:90736"/>
        <dbReference type="EC" id="2.3.1.199"/>
    </reaction>
</comment>
<evidence type="ECO:0000256" key="6">
    <source>
        <dbReference type="ARBA" id="ARBA00022989"/>
    </source>
</evidence>
<comment type="caution">
    <text evidence="11">The sequence shown here is derived from an EMBL/GenBank/DDBJ whole genome shotgun (WGS) entry which is preliminary data.</text>
</comment>
<evidence type="ECO:0000256" key="2">
    <source>
        <dbReference type="ARBA" id="ARBA00022516"/>
    </source>
</evidence>